<evidence type="ECO:0000259" key="3">
    <source>
        <dbReference type="Pfam" id="PF01458"/>
    </source>
</evidence>
<comment type="similarity">
    <text evidence="1">Belongs to the iron-sulfur cluster assembly SufBD family.</text>
</comment>
<dbReference type="GO" id="GO:0016226">
    <property type="term" value="P:iron-sulfur cluster assembly"/>
    <property type="evidence" value="ECO:0007669"/>
    <property type="project" value="InterPro"/>
</dbReference>
<evidence type="ECO:0000256" key="2">
    <source>
        <dbReference type="SAM" id="MobiDB-lite"/>
    </source>
</evidence>
<reference evidence="4 5" key="1">
    <citation type="submission" date="2016-01" db="EMBL/GenBank/DDBJ databases">
        <title>High potential of lignocellulose degradation of a new Verrucomicrobia species.</title>
        <authorList>
            <person name="Wang Y."/>
            <person name="Shi Y."/>
            <person name="Qiu Z."/>
            <person name="Liu S."/>
            <person name="Yang H."/>
        </authorList>
    </citation>
    <scope>NUCLEOTIDE SEQUENCE [LARGE SCALE GENOMIC DNA]</scope>
    <source>
        <strain evidence="4 5">TSB47</strain>
    </source>
</reference>
<proteinExistence type="inferred from homology"/>
<sequence>MKTHAIASFHRAPERLNCAQAVLFGYQSITHDRTIPVVDFKPFGGGRAPGGECGALHAACLLAPKAATEIRRAFRGCAGATRCKELNGFACLKCVELAAHLLNEHTLSKTILETPPVQSPQAGADSASSDMPRLPNIPDDPPAILPAERDAGIGLNGRTVEYLSDCKAEPSWLRAQRRAALHSFTAAERILQWAPPSLAEIPLDGLRYYSAPAAVREPSGRAGTARVLDALGVARDEAAFLGGSQAQIDGEVVYGSLAETWARAGVVFVDSTRGLIEHGSLFRPHFGTVVGRDENLFTRLNAAVFSGGSFIHVPPGVQLTAPLKCFMHLQGGGSTQFGRTLIVVGEGAEVTFFESCTSAARPGPALHCAVGEFVLGRDAKLNYVALQNWKPNVFNLAVLRARLAAGASIRWIDCNVGGRLTMKYPCALLEGEGASAEAMSISVARTGQHHDSGAKMFHLASNTSSTITAKSVSIGEGRSGYRGWVRMPASVHRCHNHTECDALLVDRASRTDTYPAIQVRGYDNTAQHEASVSRLDEEQIFYMRQRGLSEDVARGLSINGFVSDLVQRFPLQYSLEIKKLIELEMSGSVG</sequence>
<comment type="caution">
    <text evidence="4">The sequence shown here is derived from an EMBL/GenBank/DDBJ whole genome shotgun (WGS) entry which is preliminary data.</text>
</comment>
<evidence type="ECO:0000313" key="4">
    <source>
        <dbReference type="EMBL" id="OAM88957.1"/>
    </source>
</evidence>
<dbReference type="Pfam" id="PF01458">
    <property type="entry name" value="SUFBD_core"/>
    <property type="match status" value="1"/>
</dbReference>
<dbReference type="RefSeq" id="WP_084442098.1">
    <property type="nucleotide sequence ID" value="NZ_CP109796.1"/>
</dbReference>
<dbReference type="InterPro" id="IPR037284">
    <property type="entry name" value="SUF_FeS_clus_asmbl_SufBD_sf"/>
</dbReference>
<name>A0A178IIA4_9BACT</name>
<dbReference type="PANTHER" id="PTHR30508">
    <property type="entry name" value="FES CLUSTER ASSEMBLY PROTEIN SUF"/>
    <property type="match status" value="1"/>
</dbReference>
<organism evidence="4 5">
    <name type="scientific">Termitidicoccus mucosus</name>
    <dbReference type="NCBI Taxonomy" id="1184151"/>
    <lineage>
        <taxon>Bacteria</taxon>
        <taxon>Pseudomonadati</taxon>
        <taxon>Verrucomicrobiota</taxon>
        <taxon>Opitutia</taxon>
        <taxon>Opitutales</taxon>
        <taxon>Opitutaceae</taxon>
        <taxon>Termitidicoccus</taxon>
    </lineage>
</organism>
<accession>A0A178IIA4</accession>
<dbReference type="EMBL" id="LRRQ01000113">
    <property type="protein sequence ID" value="OAM88957.1"/>
    <property type="molecule type" value="Genomic_DNA"/>
</dbReference>
<evidence type="ECO:0000256" key="1">
    <source>
        <dbReference type="ARBA" id="ARBA00043967"/>
    </source>
</evidence>
<dbReference type="Proteomes" id="UP000078486">
    <property type="component" value="Unassembled WGS sequence"/>
</dbReference>
<evidence type="ECO:0000313" key="5">
    <source>
        <dbReference type="Proteomes" id="UP000078486"/>
    </source>
</evidence>
<protein>
    <recommendedName>
        <fullName evidence="3">SUF system FeS cluster assembly SufBD core domain-containing protein</fullName>
    </recommendedName>
</protein>
<dbReference type="InterPro" id="IPR055346">
    <property type="entry name" value="Fe-S_cluster_assembly_SufBD"/>
</dbReference>
<dbReference type="STRING" id="1184151.AW736_09260"/>
<dbReference type="PANTHER" id="PTHR30508:SF1">
    <property type="entry name" value="UPF0051 PROTEIN ABCI8, CHLOROPLASTIC-RELATED"/>
    <property type="match status" value="1"/>
</dbReference>
<dbReference type="AlphaFoldDB" id="A0A178IIA4"/>
<gene>
    <name evidence="4" type="ORF">AW736_09260</name>
</gene>
<dbReference type="SUPFAM" id="SSF101960">
    <property type="entry name" value="Stabilizer of iron transporter SufD"/>
    <property type="match status" value="1"/>
</dbReference>
<dbReference type="InterPro" id="IPR000825">
    <property type="entry name" value="SUF_FeS_clus_asmbl_SufBD_core"/>
</dbReference>
<keyword evidence="5" id="KW-1185">Reference proteome</keyword>
<dbReference type="NCBIfam" id="TIGR01980">
    <property type="entry name" value="sufB"/>
    <property type="match status" value="1"/>
</dbReference>
<feature type="region of interest" description="Disordered" evidence="2">
    <location>
        <begin position="114"/>
        <end position="135"/>
    </location>
</feature>
<dbReference type="InterPro" id="IPR010231">
    <property type="entry name" value="SUF_FeS_clus_asmbl_SufB"/>
</dbReference>
<feature type="domain" description="SUF system FeS cluster assembly SufBD core" evidence="3">
    <location>
        <begin position="331"/>
        <end position="561"/>
    </location>
</feature>